<dbReference type="AlphaFoldDB" id="W4GSR8"/>
<dbReference type="PANTHER" id="PTHR13832:SF803">
    <property type="entry name" value="PROTEIN PHOSPHATASE 1G"/>
    <property type="match status" value="1"/>
</dbReference>
<dbReference type="InterPro" id="IPR036457">
    <property type="entry name" value="PPM-type-like_dom_sf"/>
</dbReference>
<evidence type="ECO:0000256" key="12">
    <source>
        <dbReference type="RuleBase" id="RU003465"/>
    </source>
</evidence>
<keyword evidence="9" id="KW-0464">Manganese</keyword>
<comment type="subcellular location">
    <subcellularLocation>
        <location evidence="2">Membrane</location>
        <topology evidence="2">Peripheral membrane protein</topology>
    </subcellularLocation>
</comment>
<reference evidence="14" key="1">
    <citation type="submission" date="2013-12" db="EMBL/GenBank/DDBJ databases">
        <title>The Genome Sequence of Aphanomyces astaci APO3.</title>
        <authorList>
            <consortium name="The Broad Institute Genomics Platform"/>
            <person name="Russ C."/>
            <person name="Tyler B."/>
            <person name="van West P."/>
            <person name="Dieguez-Uribeondo J."/>
            <person name="Young S.K."/>
            <person name="Zeng Q."/>
            <person name="Gargeya S."/>
            <person name="Fitzgerald M."/>
            <person name="Abouelleil A."/>
            <person name="Alvarado L."/>
            <person name="Chapman S.B."/>
            <person name="Gainer-Dewar J."/>
            <person name="Goldberg J."/>
            <person name="Griggs A."/>
            <person name="Gujja S."/>
            <person name="Hansen M."/>
            <person name="Howarth C."/>
            <person name="Imamovic A."/>
            <person name="Ireland A."/>
            <person name="Larimer J."/>
            <person name="McCowan C."/>
            <person name="Murphy C."/>
            <person name="Pearson M."/>
            <person name="Poon T.W."/>
            <person name="Priest M."/>
            <person name="Roberts A."/>
            <person name="Saif S."/>
            <person name="Shea T."/>
            <person name="Sykes S."/>
            <person name="Wortman J."/>
            <person name="Nusbaum C."/>
            <person name="Birren B."/>
        </authorList>
    </citation>
    <scope>NUCLEOTIDE SEQUENCE [LARGE SCALE GENOMIC DNA]</scope>
    <source>
        <strain evidence="14">APO3</strain>
    </source>
</reference>
<dbReference type="Pfam" id="PF00481">
    <property type="entry name" value="PP2C"/>
    <property type="match status" value="1"/>
</dbReference>
<dbReference type="PANTHER" id="PTHR13832">
    <property type="entry name" value="PROTEIN PHOSPHATASE 2C"/>
    <property type="match status" value="1"/>
</dbReference>
<dbReference type="EC" id="3.1.3.16" evidence="4"/>
<accession>W4GSR8</accession>
<evidence type="ECO:0000256" key="5">
    <source>
        <dbReference type="ARBA" id="ARBA00022723"/>
    </source>
</evidence>
<dbReference type="InterPro" id="IPR015655">
    <property type="entry name" value="PP2C"/>
</dbReference>
<dbReference type="InterPro" id="IPR000222">
    <property type="entry name" value="PP2C_BS"/>
</dbReference>
<dbReference type="OrthoDB" id="10264738at2759"/>
<gene>
    <name evidence="14" type="ORF">H257_05476</name>
</gene>
<protein>
    <recommendedName>
        <fullName evidence="4">protein-serine/threonine phosphatase</fullName>
        <ecNumber evidence="4">3.1.3.16</ecNumber>
    </recommendedName>
</protein>
<evidence type="ECO:0000256" key="7">
    <source>
        <dbReference type="ARBA" id="ARBA00022842"/>
    </source>
</evidence>
<comment type="similarity">
    <text evidence="3 12">Belongs to the PP2C family.</text>
</comment>
<organism evidence="14">
    <name type="scientific">Aphanomyces astaci</name>
    <name type="common">Crayfish plague agent</name>
    <dbReference type="NCBI Taxonomy" id="112090"/>
    <lineage>
        <taxon>Eukaryota</taxon>
        <taxon>Sar</taxon>
        <taxon>Stramenopiles</taxon>
        <taxon>Oomycota</taxon>
        <taxon>Saprolegniomycetes</taxon>
        <taxon>Saprolegniales</taxon>
        <taxon>Verrucalvaceae</taxon>
        <taxon>Aphanomyces</taxon>
    </lineage>
</organism>
<evidence type="ECO:0000256" key="1">
    <source>
        <dbReference type="ARBA" id="ARBA00001936"/>
    </source>
</evidence>
<dbReference type="STRING" id="112090.W4GSR8"/>
<dbReference type="InterPro" id="IPR001932">
    <property type="entry name" value="PPM-type_phosphatase-like_dom"/>
</dbReference>
<dbReference type="GO" id="GO:0046872">
    <property type="term" value="F:metal ion binding"/>
    <property type="evidence" value="ECO:0007669"/>
    <property type="project" value="UniProtKB-KW"/>
</dbReference>
<dbReference type="SUPFAM" id="SSF81606">
    <property type="entry name" value="PP2C-like"/>
    <property type="match status" value="1"/>
</dbReference>
<dbReference type="Gene3D" id="3.60.40.10">
    <property type="entry name" value="PPM-type phosphatase domain"/>
    <property type="match status" value="1"/>
</dbReference>
<evidence type="ECO:0000256" key="3">
    <source>
        <dbReference type="ARBA" id="ARBA00006702"/>
    </source>
</evidence>
<keyword evidence="8 12" id="KW-0904">Protein phosphatase</keyword>
<dbReference type="SMART" id="SM00332">
    <property type="entry name" value="PP2Cc"/>
    <property type="match status" value="1"/>
</dbReference>
<sequence>MASVMVTTTAASQKKATTISSSLTAVAVELGVALPPRSPSNAHAAAARLYCMLPPSDPLFDDMDFIDAPDVITTSTSMDMSSGPFRHVAALAVQNKSFKPRMEDVCVIQPNLGADVQFYAVYDGHGSPVVSTYLGQHLHVELSRQCSRTRSSSSGCSATMMESAVANTFEAIDRALEPLDAADHCGSTAVVLVAHGNHLVTVANCGDSHCLHVNAQGDVRRLTQDHHVRNAAEVSRITGANGMIVRRRVSGVSKVTRAFGQHNEKDFVIARPAIATLSLKEQNRPSLQAQGYFVLMTDGISDVLGDNEIAAYVDMGLAMGWHVDAICQTLVDLCKLKRTRDNLTVVIVLV</sequence>
<keyword evidence="6 12" id="KW-0378">Hydrolase</keyword>
<evidence type="ECO:0000256" key="2">
    <source>
        <dbReference type="ARBA" id="ARBA00004170"/>
    </source>
</evidence>
<evidence type="ECO:0000256" key="9">
    <source>
        <dbReference type="ARBA" id="ARBA00023211"/>
    </source>
</evidence>
<dbReference type="PROSITE" id="PS51746">
    <property type="entry name" value="PPM_2"/>
    <property type="match status" value="1"/>
</dbReference>
<comment type="catalytic activity">
    <reaction evidence="10">
        <text>O-phospho-L-seryl-[protein] + H2O = L-seryl-[protein] + phosphate</text>
        <dbReference type="Rhea" id="RHEA:20629"/>
        <dbReference type="Rhea" id="RHEA-COMP:9863"/>
        <dbReference type="Rhea" id="RHEA-COMP:11604"/>
        <dbReference type="ChEBI" id="CHEBI:15377"/>
        <dbReference type="ChEBI" id="CHEBI:29999"/>
        <dbReference type="ChEBI" id="CHEBI:43474"/>
        <dbReference type="ChEBI" id="CHEBI:83421"/>
        <dbReference type="EC" id="3.1.3.16"/>
    </reaction>
</comment>
<keyword evidence="7" id="KW-0460">Magnesium</keyword>
<feature type="domain" description="PPM-type phosphatase" evidence="13">
    <location>
        <begin position="87"/>
        <end position="350"/>
    </location>
</feature>
<dbReference type="GO" id="GO:0004722">
    <property type="term" value="F:protein serine/threonine phosphatase activity"/>
    <property type="evidence" value="ECO:0007669"/>
    <property type="project" value="UniProtKB-EC"/>
</dbReference>
<dbReference type="CDD" id="cd00143">
    <property type="entry name" value="PP2Cc"/>
    <property type="match status" value="1"/>
</dbReference>
<evidence type="ECO:0000259" key="13">
    <source>
        <dbReference type="PROSITE" id="PS51746"/>
    </source>
</evidence>
<comment type="cofactor">
    <cofactor evidence="1">
        <name>Mn(2+)</name>
        <dbReference type="ChEBI" id="CHEBI:29035"/>
    </cofactor>
</comment>
<dbReference type="PROSITE" id="PS01032">
    <property type="entry name" value="PPM_1"/>
    <property type="match status" value="1"/>
</dbReference>
<dbReference type="RefSeq" id="XP_009828675.1">
    <property type="nucleotide sequence ID" value="XM_009830373.1"/>
</dbReference>
<evidence type="ECO:0000256" key="8">
    <source>
        <dbReference type="ARBA" id="ARBA00022912"/>
    </source>
</evidence>
<dbReference type="GeneID" id="20807472"/>
<evidence type="ECO:0000256" key="10">
    <source>
        <dbReference type="ARBA" id="ARBA00047761"/>
    </source>
</evidence>
<dbReference type="VEuPathDB" id="FungiDB:H257_05476"/>
<proteinExistence type="inferred from homology"/>
<keyword evidence="5" id="KW-0479">Metal-binding</keyword>
<comment type="catalytic activity">
    <reaction evidence="11">
        <text>O-phospho-L-threonyl-[protein] + H2O = L-threonyl-[protein] + phosphate</text>
        <dbReference type="Rhea" id="RHEA:47004"/>
        <dbReference type="Rhea" id="RHEA-COMP:11060"/>
        <dbReference type="Rhea" id="RHEA-COMP:11605"/>
        <dbReference type="ChEBI" id="CHEBI:15377"/>
        <dbReference type="ChEBI" id="CHEBI:30013"/>
        <dbReference type="ChEBI" id="CHEBI:43474"/>
        <dbReference type="ChEBI" id="CHEBI:61977"/>
        <dbReference type="EC" id="3.1.3.16"/>
    </reaction>
</comment>
<evidence type="ECO:0000256" key="4">
    <source>
        <dbReference type="ARBA" id="ARBA00013081"/>
    </source>
</evidence>
<evidence type="ECO:0000313" key="14">
    <source>
        <dbReference type="EMBL" id="ETV81938.1"/>
    </source>
</evidence>
<evidence type="ECO:0000256" key="11">
    <source>
        <dbReference type="ARBA" id="ARBA00048336"/>
    </source>
</evidence>
<dbReference type="EMBL" id="KI913123">
    <property type="protein sequence ID" value="ETV81938.1"/>
    <property type="molecule type" value="Genomic_DNA"/>
</dbReference>
<dbReference type="GO" id="GO:0016020">
    <property type="term" value="C:membrane"/>
    <property type="evidence" value="ECO:0007669"/>
    <property type="project" value="UniProtKB-SubCell"/>
</dbReference>
<name>W4GSR8_APHAT</name>
<evidence type="ECO:0000256" key="6">
    <source>
        <dbReference type="ARBA" id="ARBA00022801"/>
    </source>
</evidence>